<keyword evidence="14" id="KW-0325">Glycoprotein</keyword>
<dbReference type="PANTHER" id="PTHR11782:SF35">
    <property type="entry name" value="NUCLEOSIDE DIPHOSPHATE PHOSPHATASE ENTPD5"/>
    <property type="match status" value="1"/>
</dbReference>
<evidence type="ECO:0000256" key="9">
    <source>
        <dbReference type="ARBA" id="ARBA00022801"/>
    </source>
</evidence>
<evidence type="ECO:0000256" key="19">
    <source>
        <dbReference type="ARBA" id="ARBA00046723"/>
    </source>
</evidence>
<evidence type="ECO:0000256" key="1">
    <source>
        <dbReference type="ARBA" id="ARBA00001913"/>
    </source>
</evidence>
<keyword evidence="7" id="KW-0964">Secreted</keyword>
<evidence type="ECO:0000256" key="3">
    <source>
        <dbReference type="ARBA" id="ARBA00004240"/>
    </source>
</evidence>
<evidence type="ECO:0000256" key="14">
    <source>
        <dbReference type="ARBA" id="ARBA00023180"/>
    </source>
</evidence>
<evidence type="ECO:0000256" key="12">
    <source>
        <dbReference type="ARBA" id="ARBA00022842"/>
    </source>
</evidence>
<comment type="catalytic activity">
    <reaction evidence="24">
        <text>ADP + H2O = AMP + phosphate + H(+)</text>
        <dbReference type="Rhea" id="RHEA:61436"/>
        <dbReference type="ChEBI" id="CHEBI:15377"/>
        <dbReference type="ChEBI" id="CHEBI:15378"/>
        <dbReference type="ChEBI" id="CHEBI:43474"/>
        <dbReference type="ChEBI" id="CHEBI:456215"/>
        <dbReference type="ChEBI" id="CHEBI:456216"/>
        <dbReference type="EC" id="3.6.1.6"/>
    </reaction>
    <physiologicalReaction direction="left-to-right" evidence="24">
        <dbReference type="Rhea" id="RHEA:61437"/>
    </physiologicalReaction>
</comment>
<protein>
    <recommendedName>
        <fullName evidence="15">nucleoside diphosphate phosphatase</fullName>
        <ecNumber evidence="15">3.6.1.6</ecNumber>
    </recommendedName>
    <alternativeName>
        <fullName evidence="16">Guanosine-diphosphatase ENTPD5</fullName>
    </alternativeName>
    <alternativeName>
        <fullName evidence="17">Uridine-diphosphatase ENTPD5</fullName>
    </alternativeName>
</protein>
<dbReference type="AlphaFoldDB" id="A0AAD1TNV0"/>
<dbReference type="Proteomes" id="UP001295444">
    <property type="component" value="Chromosome 13"/>
</dbReference>
<keyword evidence="13" id="KW-1015">Disulfide bond</keyword>
<evidence type="ECO:0000256" key="26">
    <source>
        <dbReference type="RuleBase" id="RU003833"/>
    </source>
</evidence>
<comment type="catalytic activity">
    <reaction evidence="23">
        <text>GDP + H2O = GMP + phosphate + H(+)</text>
        <dbReference type="Rhea" id="RHEA:22156"/>
        <dbReference type="ChEBI" id="CHEBI:15377"/>
        <dbReference type="ChEBI" id="CHEBI:15378"/>
        <dbReference type="ChEBI" id="CHEBI:43474"/>
        <dbReference type="ChEBI" id="CHEBI:58115"/>
        <dbReference type="ChEBI" id="CHEBI:58189"/>
        <dbReference type="EC" id="3.6.1.6"/>
    </reaction>
    <physiologicalReaction direction="left-to-right" evidence="23">
        <dbReference type="Rhea" id="RHEA:22157"/>
    </physiologicalReaction>
</comment>
<evidence type="ECO:0000256" key="16">
    <source>
        <dbReference type="ARBA" id="ARBA00042111"/>
    </source>
</evidence>
<evidence type="ECO:0000256" key="20">
    <source>
        <dbReference type="ARBA" id="ARBA00047813"/>
    </source>
</evidence>
<accession>A0AAD1TNV0</accession>
<dbReference type="GO" id="GO:0017110">
    <property type="term" value="F:nucleoside diphosphate phosphatase activity"/>
    <property type="evidence" value="ECO:0007669"/>
    <property type="project" value="UniProtKB-EC"/>
</dbReference>
<name>A0AAD1TNV0_PELCU</name>
<comment type="cofactor">
    <cofactor evidence="2">
        <name>Mg(2+)</name>
        <dbReference type="ChEBI" id="CHEBI:18420"/>
    </cofactor>
</comment>
<reference evidence="27" key="1">
    <citation type="submission" date="2022-03" db="EMBL/GenBank/DDBJ databases">
        <authorList>
            <person name="Alioto T."/>
            <person name="Alioto T."/>
            <person name="Gomez Garrido J."/>
        </authorList>
    </citation>
    <scope>NUCLEOTIDE SEQUENCE</scope>
</reference>
<evidence type="ECO:0000256" key="25">
    <source>
        <dbReference type="ARBA" id="ARBA00049328"/>
    </source>
</evidence>
<keyword evidence="12" id="KW-0460">Magnesium</keyword>
<dbReference type="PANTHER" id="PTHR11782">
    <property type="entry name" value="ADENOSINE/GUANOSINE DIPHOSPHATASE"/>
    <property type="match status" value="1"/>
</dbReference>
<dbReference type="InterPro" id="IPR000407">
    <property type="entry name" value="GDA1_CD39_NTPase"/>
</dbReference>
<dbReference type="EC" id="3.6.1.6" evidence="15"/>
<comment type="function">
    <text evidence="18">Hydrolyzes nucleoside diphosphates with a preference for GDP, IDP and UDP compared to ADP and CDP. In the lumen of the endoplasmic reticulum, hydrolyzes UDP that acts as an end-product feedback inhibitor of the UDP-Glc:glycoprotein glucosyltransferases. UMP can be transported back by an UDP-sugar antiporter to the cytosol where it is consumed to regenerate UDP-glucose. Therefore, it positively regulates protein reglucosylation by clearing UDP from the ER lumen and by promoting the regeneration of UDP-glucose. Protein reglucosylation is essential to proper glycoprotein folding and quality control in the ER.</text>
</comment>
<comment type="pathway">
    <text evidence="5">Protein modification; protein glycosylation.</text>
</comment>
<evidence type="ECO:0000313" key="27">
    <source>
        <dbReference type="EMBL" id="CAH2328899.1"/>
    </source>
</evidence>
<keyword evidence="11" id="KW-0106">Calcium</keyword>
<comment type="catalytic activity">
    <reaction evidence="21">
        <text>a ribonucleoside 5'-diphosphate + H2O = a ribonucleoside 5'-phosphate + phosphate + H(+)</text>
        <dbReference type="Rhea" id="RHEA:36799"/>
        <dbReference type="ChEBI" id="CHEBI:15377"/>
        <dbReference type="ChEBI" id="CHEBI:15378"/>
        <dbReference type="ChEBI" id="CHEBI:43474"/>
        <dbReference type="ChEBI" id="CHEBI:57930"/>
        <dbReference type="ChEBI" id="CHEBI:58043"/>
        <dbReference type="EC" id="3.6.1.6"/>
    </reaction>
    <physiologicalReaction direction="left-to-right" evidence="21">
        <dbReference type="Rhea" id="RHEA:36800"/>
    </physiologicalReaction>
</comment>
<keyword evidence="9 26" id="KW-0378">Hydrolase</keyword>
<evidence type="ECO:0000256" key="4">
    <source>
        <dbReference type="ARBA" id="ARBA00004613"/>
    </source>
</evidence>
<evidence type="ECO:0000256" key="7">
    <source>
        <dbReference type="ARBA" id="ARBA00022525"/>
    </source>
</evidence>
<comment type="catalytic activity">
    <reaction evidence="22">
        <text>UDP + H2O = UMP + phosphate + H(+)</text>
        <dbReference type="Rhea" id="RHEA:64876"/>
        <dbReference type="ChEBI" id="CHEBI:15377"/>
        <dbReference type="ChEBI" id="CHEBI:15378"/>
        <dbReference type="ChEBI" id="CHEBI:43474"/>
        <dbReference type="ChEBI" id="CHEBI:57865"/>
        <dbReference type="ChEBI" id="CHEBI:58223"/>
        <dbReference type="EC" id="3.6.1.6"/>
    </reaction>
    <physiologicalReaction direction="left-to-right" evidence="22">
        <dbReference type="Rhea" id="RHEA:64877"/>
    </physiologicalReaction>
</comment>
<keyword evidence="8" id="KW-0732">Signal</keyword>
<evidence type="ECO:0000256" key="23">
    <source>
        <dbReference type="ARBA" id="ARBA00048756"/>
    </source>
</evidence>
<dbReference type="Gene3D" id="3.30.420.150">
    <property type="entry name" value="Exopolyphosphatase. Domain 2"/>
    <property type="match status" value="1"/>
</dbReference>
<comment type="catalytic activity">
    <reaction evidence="25">
        <text>IDP + H2O = IMP + phosphate + H(+)</text>
        <dbReference type="Rhea" id="RHEA:35207"/>
        <dbReference type="ChEBI" id="CHEBI:15377"/>
        <dbReference type="ChEBI" id="CHEBI:15378"/>
        <dbReference type="ChEBI" id="CHEBI:43474"/>
        <dbReference type="ChEBI" id="CHEBI:58053"/>
        <dbReference type="ChEBI" id="CHEBI:58280"/>
        <dbReference type="EC" id="3.6.1.6"/>
    </reaction>
    <physiologicalReaction direction="left-to-right" evidence="25">
        <dbReference type="Rhea" id="RHEA:35208"/>
    </physiologicalReaction>
</comment>
<sequence length="377" mass="43682">MRGYIIKIDHFLKKNNGTKLPDLYIEFYSYSKMNKIQSSPELRTHLKDLQIQINLKEKEKIKLNINKLKFNHYISGNRASKSLTRRLRNQYAKNRVEKLVVDQIVYTSPSEIGQKFNQLYQDLYNLSLSPELKDIKSFLLNTQIPRISPQDLTNLNKKISPEEVQFQIDRLATNKTPVPDDFTNLYYKYMKSYLLKPLTEMFNQAAENEVRSILRKSPFLVPDDSVSIMDGTDEGILAWIAVNFLTGSTGFSACYSEVLPVVKGKVHRVAEILNTQFYAFSYFYDRAAECDLIDYMEGGTVKVRDFARKAEEVCENMARFSSLSPFLCMDLTYISALLQEGLGFEDQTPVLLRKKMHHVEISWTLGAILQVLRPMHY</sequence>
<organism evidence="27 28">
    <name type="scientific">Pelobates cultripes</name>
    <name type="common">Western spadefoot toad</name>
    <dbReference type="NCBI Taxonomy" id="61616"/>
    <lineage>
        <taxon>Eukaryota</taxon>
        <taxon>Metazoa</taxon>
        <taxon>Chordata</taxon>
        <taxon>Craniata</taxon>
        <taxon>Vertebrata</taxon>
        <taxon>Euteleostomi</taxon>
        <taxon>Amphibia</taxon>
        <taxon>Batrachia</taxon>
        <taxon>Anura</taxon>
        <taxon>Pelobatoidea</taxon>
        <taxon>Pelobatidae</taxon>
        <taxon>Pelobates</taxon>
    </lineage>
</organism>
<comment type="catalytic activity">
    <reaction evidence="20">
        <text>CDP + H2O = CMP + phosphate + H(+)</text>
        <dbReference type="Rhea" id="RHEA:64880"/>
        <dbReference type="ChEBI" id="CHEBI:15377"/>
        <dbReference type="ChEBI" id="CHEBI:15378"/>
        <dbReference type="ChEBI" id="CHEBI:43474"/>
        <dbReference type="ChEBI" id="CHEBI:58069"/>
        <dbReference type="ChEBI" id="CHEBI:60377"/>
        <dbReference type="EC" id="3.6.1.6"/>
    </reaction>
    <physiologicalReaction direction="left-to-right" evidence="20">
        <dbReference type="Rhea" id="RHEA:64881"/>
    </physiologicalReaction>
</comment>
<comment type="similarity">
    <text evidence="6 26">Belongs to the GDA1/CD39 NTPase family.</text>
</comment>
<proteinExistence type="inferred from homology"/>
<evidence type="ECO:0000256" key="2">
    <source>
        <dbReference type="ARBA" id="ARBA00001946"/>
    </source>
</evidence>
<evidence type="ECO:0000256" key="22">
    <source>
        <dbReference type="ARBA" id="ARBA00048075"/>
    </source>
</evidence>
<dbReference type="PROSITE" id="PS01238">
    <property type="entry name" value="GDA1_CD39_NTPASE"/>
    <property type="match status" value="1"/>
</dbReference>
<comment type="subcellular location">
    <subcellularLocation>
        <location evidence="3">Endoplasmic reticulum</location>
    </subcellularLocation>
    <subcellularLocation>
        <location evidence="4">Secreted</location>
    </subcellularLocation>
</comment>
<evidence type="ECO:0000256" key="21">
    <source>
        <dbReference type="ARBA" id="ARBA00048053"/>
    </source>
</evidence>
<evidence type="ECO:0000256" key="11">
    <source>
        <dbReference type="ARBA" id="ARBA00022837"/>
    </source>
</evidence>
<evidence type="ECO:0000256" key="10">
    <source>
        <dbReference type="ARBA" id="ARBA00022824"/>
    </source>
</evidence>
<gene>
    <name evidence="27" type="ORF">PECUL_23A057655</name>
</gene>
<dbReference type="EMBL" id="OW240924">
    <property type="protein sequence ID" value="CAH2328899.1"/>
    <property type="molecule type" value="Genomic_DNA"/>
</dbReference>
<keyword evidence="28" id="KW-1185">Reference proteome</keyword>
<evidence type="ECO:0000256" key="6">
    <source>
        <dbReference type="ARBA" id="ARBA00009283"/>
    </source>
</evidence>
<comment type="cofactor">
    <cofactor evidence="1">
        <name>Ca(2+)</name>
        <dbReference type="ChEBI" id="CHEBI:29108"/>
    </cofactor>
</comment>
<dbReference type="Pfam" id="PF01150">
    <property type="entry name" value="GDA1_CD39"/>
    <property type="match status" value="2"/>
</dbReference>
<evidence type="ECO:0000256" key="15">
    <source>
        <dbReference type="ARBA" id="ARBA00038863"/>
    </source>
</evidence>
<comment type="subunit">
    <text evidence="19">Monomer; active form. Homodimer; disulfide-linked. Homodimers are enzymatically inactive.</text>
</comment>
<evidence type="ECO:0000256" key="24">
    <source>
        <dbReference type="ARBA" id="ARBA00049217"/>
    </source>
</evidence>
<evidence type="ECO:0000256" key="13">
    <source>
        <dbReference type="ARBA" id="ARBA00023157"/>
    </source>
</evidence>
<keyword evidence="10" id="KW-0256">Endoplasmic reticulum</keyword>
<evidence type="ECO:0000256" key="8">
    <source>
        <dbReference type="ARBA" id="ARBA00022729"/>
    </source>
</evidence>
<evidence type="ECO:0000256" key="17">
    <source>
        <dbReference type="ARBA" id="ARBA00042507"/>
    </source>
</evidence>
<dbReference type="GO" id="GO:0005576">
    <property type="term" value="C:extracellular region"/>
    <property type="evidence" value="ECO:0007669"/>
    <property type="project" value="UniProtKB-SubCell"/>
</dbReference>
<evidence type="ECO:0000256" key="5">
    <source>
        <dbReference type="ARBA" id="ARBA00004922"/>
    </source>
</evidence>
<evidence type="ECO:0000313" key="28">
    <source>
        <dbReference type="Proteomes" id="UP001295444"/>
    </source>
</evidence>
<dbReference type="GO" id="GO:0005783">
    <property type="term" value="C:endoplasmic reticulum"/>
    <property type="evidence" value="ECO:0007669"/>
    <property type="project" value="UniProtKB-SubCell"/>
</dbReference>
<evidence type="ECO:0000256" key="18">
    <source>
        <dbReference type="ARBA" id="ARBA00045733"/>
    </source>
</evidence>